<dbReference type="GO" id="GO:0006357">
    <property type="term" value="P:regulation of transcription by RNA polymerase II"/>
    <property type="evidence" value="ECO:0007669"/>
    <property type="project" value="InterPro"/>
</dbReference>
<dbReference type="InterPro" id="IPR009332">
    <property type="entry name" value="Med22"/>
</dbReference>
<dbReference type="AlphaFoldDB" id="A0A3M7CEG5"/>
<dbReference type="VEuPathDB" id="FungiDB:BTJ68_00490"/>
<evidence type="ECO:0000256" key="2">
    <source>
        <dbReference type="ARBA" id="ARBA00005942"/>
    </source>
</evidence>
<name>A0A3M7CEG5_HORWE</name>
<comment type="subcellular location">
    <subcellularLocation>
        <location evidence="1">Nucleus</location>
    </subcellularLocation>
</comment>
<evidence type="ECO:0000313" key="6">
    <source>
        <dbReference type="EMBL" id="RMY50057.1"/>
    </source>
</evidence>
<dbReference type="GO" id="GO:0003712">
    <property type="term" value="F:transcription coregulator activity"/>
    <property type="evidence" value="ECO:0007669"/>
    <property type="project" value="InterPro"/>
</dbReference>
<evidence type="ECO:0000256" key="1">
    <source>
        <dbReference type="ARBA" id="ARBA00004123"/>
    </source>
</evidence>
<comment type="similarity">
    <text evidence="2">Belongs to the Mediator complex subunit 22 family.</text>
</comment>
<protein>
    <submittedName>
        <fullName evidence="6">Uncharacterized protein</fullName>
    </submittedName>
</protein>
<dbReference type="OrthoDB" id="203279at2759"/>
<organism evidence="6 7">
    <name type="scientific">Hortaea werneckii</name>
    <name type="common">Black yeast</name>
    <name type="synonym">Cladosporium werneckii</name>
    <dbReference type="NCBI Taxonomy" id="91943"/>
    <lineage>
        <taxon>Eukaryota</taxon>
        <taxon>Fungi</taxon>
        <taxon>Dikarya</taxon>
        <taxon>Ascomycota</taxon>
        <taxon>Pezizomycotina</taxon>
        <taxon>Dothideomycetes</taxon>
        <taxon>Dothideomycetidae</taxon>
        <taxon>Mycosphaerellales</taxon>
        <taxon>Teratosphaeriaceae</taxon>
        <taxon>Hortaea</taxon>
    </lineage>
</organism>
<keyword evidence="5" id="KW-0539">Nucleus</keyword>
<dbReference type="GO" id="GO:0016592">
    <property type="term" value="C:mediator complex"/>
    <property type="evidence" value="ECO:0007669"/>
    <property type="project" value="InterPro"/>
</dbReference>
<dbReference type="EMBL" id="QWIN01000549">
    <property type="protein sequence ID" value="RMY50057.1"/>
    <property type="molecule type" value="Genomic_DNA"/>
</dbReference>
<evidence type="ECO:0000256" key="5">
    <source>
        <dbReference type="ARBA" id="ARBA00023242"/>
    </source>
</evidence>
<proteinExistence type="inferred from homology"/>
<dbReference type="PANTHER" id="PTHR12434">
    <property type="entry name" value="MEDIATOR OF RNA POLYMERASE II TRANSCRIPTION SUBUNIT 22"/>
    <property type="match status" value="1"/>
</dbReference>
<keyword evidence="4" id="KW-0804">Transcription</keyword>
<dbReference type="Pfam" id="PF06179">
    <property type="entry name" value="Med22"/>
    <property type="match status" value="1"/>
</dbReference>
<reference evidence="6 7" key="1">
    <citation type="journal article" date="2018" name="BMC Genomics">
        <title>Genomic evidence for intraspecific hybridization in a clonal and extremely halotolerant yeast.</title>
        <authorList>
            <person name="Gostincar C."/>
            <person name="Stajich J.E."/>
            <person name="Zupancic J."/>
            <person name="Zalar P."/>
            <person name="Gunde-Cimerman N."/>
        </authorList>
    </citation>
    <scope>NUCLEOTIDE SEQUENCE [LARGE SCALE GENOMIC DNA]</scope>
    <source>
        <strain evidence="6 7">EXF-151</strain>
    </source>
</reference>
<evidence type="ECO:0000313" key="7">
    <source>
        <dbReference type="Proteomes" id="UP000270230"/>
    </source>
</evidence>
<dbReference type="Gene3D" id="6.10.280.160">
    <property type="entry name" value="Mediator of RNA polymerase II transcription subunit 22"/>
    <property type="match status" value="1"/>
</dbReference>
<comment type="caution">
    <text evidence="6">The sequence shown here is derived from an EMBL/GenBank/DDBJ whole genome shotgun (WGS) entry which is preliminary data.</text>
</comment>
<dbReference type="PANTHER" id="PTHR12434:SF6">
    <property type="entry name" value="MEDIATOR OF RNA POLYMERASE II TRANSCRIPTION SUBUNIT 22"/>
    <property type="match status" value="1"/>
</dbReference>
<keyword evidence="3" id="KW-0805">Transcription regulation</keyword>
<dbReference type="Proteomes" id="UP000270230">
    <property type="component" value="Unassembled WGS sequence"/>
</dbReference>
<sequence length="123" mass="13842">MDASLRNTPALTNRIDKLYGDVIKHYEALVSLAAVENATDRNSTALAQYQMQVETTALTRAIEEGQSFTRQLQEMWLFGQLNTIGDSEAKQRSDETAKELSALLQQLAHTQKADPDHKTKMEF</sequence>
<evidence type="ECO:0000256" key="3">
    <source>
        <dbReference type="ARBA" id="ARBA00023015"/>
    </source>
</evidence>
<accession>A0A3M7CEG5</accession>
<evidence type="ECO:0000256" key="4">
    <source>
        <dbReference type="ARBA" id="ARBA00023163"/>
    </source>
</evidence>
<gene>
    <name evidence="6" type="ORF">D0865_07130</name>
</gene>